<keyword evidence="3 6" id="KW-1133">Transmembrane helix</keyword>
<feature type="domain" description="MARVEL" evidence="7">
    <location>
        <begin position="1"/>
        <end position="187"/>
    </location>
</feature>
<feature type="transmembrane region" description="Helical" evidence="6">
    <location>
        <begin position="70"/>
        <end position="89"/>
    </location>
</feature>
<evidence type="ECO:0000256" key="2">
    <source>
        <dbReference type="ARBA" id="ARBA00022692"/>
    </source>
</evidence>
<evidence type="ECO:0000256" key="5">
    <source>
        <dbReference type="PROSITE-ProRule" id="PRU00581"/>
    </source>
</evidence>
<dbReference type="AlphaFoldDB" id="H3A964"/>
<proteinExistence type="predicted"/>
<evidence type="ECO:0000256" key="3">
    <source>
        <dbReference type="ARBA" id="ARBA00022989"/>
    </source>
</evidence>
<dbReference type="EMBL" id="AFYH01193936">
    <property type="status" value="NOT_ANNOTATED_CDS"/>
    <property type="molecule type" value="Genomic_DNA"/>
</dbReference>
<dbReference type="Ensembl" id="ENSLACT00000006237.1">
    <property type="protein sequence ID" value="ENSLACP00000006185.1"/>
    <property type="gene ID" value="ENSLACG00000005484.1"/>
</dbReference>
<keyword evidence="9" id="KW-1185">Reference proteome</keyword>
<dbReference type="GO" id="GO:0016020">
    <property type="term" value="C:membrane"/>
    <property type="evidence" value="ECO:0007669"/>
    <property type="project" value="UniProtKB-SubCell"/>
</dbReference>
<sequence length="218" mass="24000">GILQFTEVISNIMVLICVVASQVVTAGYTSVGGFGTAGFSINSAYSIFQGEELKQVRELDMKYSQMRAPGVYGGVAFSLAMGAITLLFLATGTKPLHRTSLRVLKAELVFDVLACVGYIIAVGLYLHFIIKVNSTDDCKLRERMYAARGYNWMNCEVQGGDAAVALFGLILACLYCASTVICVLNIRTLKHLRDDYRERRSQDFHEPFLGPLGNEIYV</sequence>
<dbReference type="Bgee" id="ENSLACG00000005484">
    <property type="expression patterns" value="Expressed in chordate pharynx"/>
</dbReference>
<dbReference type="InParanoid" id="H3A964"/>
<evidence type="ECO:0000259" key="7">
    <source>
        <dbReference type="PROSITE" id="PS51225"/>
    </source>
</evidence>
<accession>H3A964</accession>
<name>H3A964_LATCH</name>
<dbReference type="PROSITE" id="PS51225">
    <property type="entry name" value="MARVEL"/>
    <property type="match status" value="1"/>
</dbReference>
<dbReference type="HOGENOM" id="CLU_053264_1_1_1"/>
<comment type="subcellular location">
    <subcellularLocation>
        <location evidence="1">Membrane</location>
        <topology evidence="1">Multi-pass membrane protein</topology>
    </subcellularLocation>
</comment>
<reference evidence="9" key="1">
    <citation type="submission" date="2011-08" db="EMBL/GenBank/DDBJ databases">
        <title>The draft genome of Latimeria chalumnae.</title>
        <authorList>
            <person name="Di Palma F."/>
            <person name="Alfoldi J."/>
            <person name="Johnson J."/>
            <person name="Berlin A."/>
            <person name="Gnerre S."/>
            <person name="Jaffe D."/>
            <person name="MacCallum I."/>
            <person name="Young S."/>
            <person name="Walker B.J."/>
            <person name="Lander E."/>
            <person name="Lindblad-Toh K."/>
        </authorList>
    </citation>
    <scope>NUCLEOTIDE SEQUENCE [LARGE SCALE GENOMIC DNA]</scope>
    <source>
        <strain evidence="9">Wild caught</strain>
    </source>
</reference>
<keyword evidence="4 5" id="KW-0472">Membrane</keyword>
<evidence type="ECO:0000313" key="8">
    <source>
        <dbReference type="Ensembl" id="ENSLACP00000006185.1"/>
    </source>
</evidence>
<keyword evidence="2 5" id="KW-0812">Transmembrane</keyword>
<reference evidence="8" key="3">
    <citation type="submission" date="2025-09" db="UniProtKB">
        <authorList>
            <consortium name="Ensembl"/>
        </authorList>
    </citation>
    <scope>IDENTIFICATION</scope>
</reference>
<evidence type="ECO:0000256" key="1">
    <source>
        <dbReference type="ARBA" id="ARBA00004141"/>
    </source>
</evidence>
<evidence type="ECO:0000313" key="9">
    <source>
        <dbReference type="Proteomes" id="UP000008672"/>
    </source>
</evidence>
<dbReference type="GeneTree" id="ENSGT00950000183102"/>
<organism evidence="8 9">
    <name type="scientific">Latimeria chalumnae</name>
    <name type="common">Coelacanth</name>
    <dbReference type="NCBI Taxonomy" id="7897"/>
    <lineage>
        <taxon>Eukaryota</taxon>
        <taxon>Metazoa</taxon>
        <taxon>Chordata</taxon>
        <taxon>Craniata</taxon>
        <taxon>Vertebrata</taxon>
        <taxon>Euteleostomi</taxon>
        <taxon>Coelacanthiformes</taxon>
        <taxon>Coelacanthidae</taxon>
        <taxon>Latimeria</taxon>
    </lineage>
</organism>
<feature type="transmembrane region" description="Helical" evidence="6">
    <location>
        <begin position="109"/>
        <end position="130"/>
    </location>
</feature>
<dbReference type="STRING" id="7897.ENSLACP00000006185"/>
<reference evidence="8" key="2">
    <citation type="submission" date="2025-08" db="UniProtKB">
        <authorList>
            <consortium name="Ensembl"/>
        </authorList>
    </citation>
    <scope>IDENTIFICATION</scope>
</reference>
<dbReference type="eggNOG" id="ENOG502QTHS">
    <property type="taxonomic scope" value="Eukaryota"/>
</dbReference>
<dbReference type="InterPro" id="IPR008253">
    <property type="entry name" value="Marvel"/>
</dbReference>
<dbReference type="Proteomes" id="UP000008672">
    <property type="component" value="Unassembled WGS sequence"/>
</dbReference>
<feature type="transmembrane region" description="Helical" evidence="6">
    <location>
        <begin position="162"/>
        <end position="184"/>
    </location>
</feature>
<evidence type="ECO:0000256" key="6">
    <source>
        <dbReference type="SAM" id="Phobius"/>
    </source>
</evidence>
<dbReference type="OMA" id="CTERTNH"/>
<evidence type="ECO:0000256" key="4">
    <source>
        <dbReference type="ARBA" id="ARBA00023136"/>
    </source>
</evidence>
<feature type="transmembrane region" description="Helical" evidence="6">
    <location>
        <begin position="12"/>
        <end position="31"/>
    </location>
</feature>
<protein>
    <submittedName>
        <fullName evidence="8">Si:ch211-191a24.4</fullName>
    </submittedName>
</protein>